<keyword evidence="2" id="KW-0002">3D-structure</keyword>
<reference evidence="2" key="2">
    <citation type="journal article" date="2024" name="Nat. Chem. Biol.">
        <title>Cofactorless oxygenases guide anthraquinone-fused enediyne biosynthesis.</title>
        <authorList>
            <person name="Gui C."/>
            <person name="Kalkreuter E."/>
            <person name="Liu Y.C."/>
            <person name="Li G."/>
            <person name="Steele A.D."/>
            <person name="Yang D."/>
            <person name="Chang C."/>
            <person name="Shen B."/>
        </authorList>
    </citation>
    <scope>X-RAY CRYSTALLOGRAPHY (1.50 ANGSTROMS) OF 2-370</scope>
</reference>
<reference evidence="1" key="1">
    <citation type="journal article" date="2016" name="MBio">
        <title>Strain Prioritization and Genome Mining for Enediyne Natural Products.</title>
        <authorList>
            <person name="Yan X."/>
            <person name="Ge H."/>
            <person name="Huang T."/>
            <person name="Hindra"/>
            <person name="Yang D."/>
            <person name="Teng Q."/>
            <person name="Crnovcic I."/>
            <person name="Li X."/>
            <person name="Rudolf J.D."/>
            <person name="Lohman J.R."/>
            <person name="Gansemans Y."/>
            <person name="Zhu X."/>
            <person name="Huang Y."/>
            <person name="Zhao L.X."/>
            <person name="Jiang Y."/>
            <person name="Van Nieuwerburgh F."/>
            <person name="Rader C."/>
            <person name="Duan Y."/>
            <person name="Shen B."/>
        </authorList>
    </citation>
    <scope>NUCLEOTIDE SEQUENCE</scope>
    <source>
        <strain evidence="1">CB03234</strain>
    </source>
</reference>
<name>A0ACD6B8U4_STRX0</name>
<dbReference type="PDB" id="8G5S">
    <property type="method" value="X-ray"/>
    <property type="resolution" value="1.50 A"/>
    <property type="chains" value="A/B=2-370"/>
</dbReference>
<accession>A0ACD6B8U4</accession>
<protein>
    <submittedName>
        <fullName evidence="1">Methyltransferase</fullName>
    </submittedName>
</protein>
<dbReference type="EMBL" id="KT716443">
    <property type="protein sequence ID" value="AME18009.1"/>
    <property type="molecule type" value="Genomic_DNA"/>
</dbReference>
<keyword evidence="1" id="KW-0489">Methyltransferase</keyword>
<sequence length="370" mass="38629">MMEAQTRGLDMAATEAFAGRFLDDMGGGMVSIMCALGDQLGLFRALAEQGPSGSADLASRTGLDERYVREWLLCLSSAGYVTVDPGDPDGTGDGGADRFTLPAEHAAVVAFEESPFFMGGASRLVPALAAMSDALVEAFRTGAGVPQERYPAALYRTMWQMSSSWLNTLLLPQWIPAIDGLAKRLESGAPVAHVGSGGGRALVLLAQAFPNCRCTGYDRLRLNVERARQEAADAGVTDRVEIVEGDAERLLPATGDHALVMCFDVLHDAPDPAAALRAVRGALAPDGVFLLLESNGADRPADNSGSAAAMLYGASVLYSVPASRAAGGAALGLMGLPPGKVRALCAEAGLRSVKRLPSPTPLNALYEIRP</sequence>
<evidence type="ECO:0000313" key="1">
    <source>
        <dbReference type="EMBL" id="AME18009.1"/>
    </source>
</evidence>
<accession>A0A125SA13</accession>
<proteinExistence type="evidence at protein level"/>
<keyword evidence="1" id="KW-0808">Transferase</keyword>
<evidence type="ECO:0007829" key="2">
    <source>
        <dbReference type="PDB" id="8G5S"/>
    </source>
</evidence>
<gene>
    <name evidence="1" type="primary">tnmJ</name>
</gene>
<organism evidence="1">
    <name type="scientific">Streptomyces sp. (strain CB03234)</name>
    <dbReference type="NCBI Taxonomy" id="1703937"/>
    <lineage>
        <taxon>Bacteria</taxon>
        <taxon>Bacillati</taxon>
        <taxon>Actinomycetota</taxon>
        <taxon>Actinomycetes</taxon>
        <taxon>Kitasatosporales</taxon>
        <taxon>Streptomycetaceae</taxon>
        <taxon>Streptomyces</taxon>
    </lineage>
</organism>